<reference evidence="2 4" key="1">
    <citation type="submission" date="2017-01" db="EMBL/GenBank/DDBJ databases">
        <authorList>
            <person name="Varghese N."/>
            <person name="Submissions S."/>
        </authorList>
    </citation>
    <scope>NUCLEOTIDE SEQUENCE [LARGE SCALE GENOMIC DNA]</scope>
    <source>
        <strain evidence="2 4">DSM 18447</strain>
    </source>
</reference>
<dbReference type="EMBL" id="CP067140">
    <property type="protein sequence ID" value="WCR04842.1"/>
    <property type="molecule type" value="Genomic_DNA"/>
</dbReference>
<evidence type="ECO:0000313" key="3">
    <source>
        <dbReference type="EMBL" id="WCR04842.1"/>
    </source>
</evidence>
<dbReference type="AlphaFoldDB" id="A0AA45W8M6"/>
<dbReference type="Pfam" id="PF09722">
    <property type="entry name" value="Xre_MbcA_ParS_C"/>
    <property type="match status" value="1"/>
</dbReference>
<dbReference type="RefSeq" id="WP_076529080.1">
    <property type="nucleotide sequence ID" value="NZ_CP067140.1"/>
</dbReference>
<dbReference type="InterPro" id="IPR024467">
    <property type="entry name" value="Xre/MbcA/ParS-like_toxin-bd"/>
</dbReference>
<evidence type="ECO:0000313" key="5">
    <source>
        <dbReference type="Proteomes" id="UP001215549"/>
    </source>
</evidence>
<gene>
    <name evidence="3" type="ORF">JHX88_09095</name>
    <name evidence="2" type="ORF">SAMN05421772_13313</name>
</gene>
<dbReference type="Proteomes" id="UP000186216">
    <property type="component" value="Unassembled WGS sequence"/>
</dbReference>
<dbReference type="Proteomes" id="UP001215549">
    <property type="component" value="Chromosome"/>
</dbReference>
<keyword evidence="5" id="KW-1185">Reference proteome</keyword>
<name>A0AA45W8M6_9RHOB</name>
<feature type="domain" description="Antitoxin Xre/MbcA/ParS-like toxin-binding" evidence="1">
    <location>
        <begin position="72"/>
        <end position="121"/>
    </location>
</feature>
<dbReference type="EMBL" id="FTOU01000033">
    <property type="protein sequence ID" value="SIT17940.1"/>
    <property type="molecule type" value="Genomic_DNA"/>
</dbReference>
<organism evidence="2 4">
    <name type="scientific">Paracoccus saliphilus</name>
    <dbReference type="NCBI Taxonomy" id="405559"/>
    <lineage>
        <taxon>Bacteria</taxon>
        <taxon>Pseudomonadati</taxon>
        <taxon>Pseudomonadota</taxon>
        <taxon>Alphaproteobacteria</taxon>
        <taxon>Rhodobacterales</taxon>
        <taxon>Paracoccaceae</taxon>
        <taxon>Paracoccus</taxon>
    </lineage>
</organism>
<reference evidence="3 5" key="2">
    <citation type="submission" date="2021-01" db="EMBL/GenBank/DDBJ databases">
        <title>Biogeographic distribution of Paracoccus.</title>
        <authorList>
            <person name="Hollensteiner J."/>
            <person name="Leineberger J."/>
            <person name="Brinkhoff T."/>
            <person name="Daniel R."/>
        </authorList>
    </citation>
    <scope>NUCLEOTIDE SEQUENCE [LARGE SCALE GENOMIC DNA]</scope>
    <source>
        <strain evidence="3 5">DSM 18447</strain>
    </source>
</reference>
<protein>
    <submittedName>
        <fullName evidence="3">DUF2384 domain-containing protein</fullName>
    </submittedName>
    <submittedName>
        <fullName evidence="2">Toxin-antitoxin system antitoxin component, TIGR02293 family</fullName>
    </submittedName>
</protein>
<proteinExistence type="predicted"/>
<evidence type="ECO:0000259" key="1">
    <source>
        <dbReference type="Pfam" id="PF09722"/>
    </source>
</evidence>
<accession>A0AA45W8M6</accession>
<evidence type="ECO:0000313" key="4">
    <source>
        <dbReference type="Proteomes" id="UP000186216"/>
    </source>
</evidence>
<sequence>MTSVFQLVDWIGAGIPQEAVFRLANRLSSPSRELFTQAFDVDPHASTLSKHTLQPFEGDALIRVACVLVRSTEIFGSEELAEEFMARKNMTLRDGRPILMAIQSCVGFSLVMDVLTRIETGVTP</sequence>
<evidence type="ECO:0000313" key="2">
    <source>
        <dbReference type="EMBL" id="SIT17940.1"/>
    </source>
</evidence>